<dbReference type="EMBL" id="AATQ01000017">
    <property type="protein sequence ID" value="EAU46187.1"/>
    <property type="molecule type" value="Genomic_DNA"/>
</dbReference>
<dbReference type="STRING" id="314265.R2601_01778"/>
<keyword evidence="2" id="KW-1185">Reference proteome</keyword>
<evidence type="ECO:0000313" key="2">
    <source>
        <dbReference type="Proteomes" id="UP000006230"/>
    </source>
</evidence>
<protein>
    <recommendedName>
        <fullName evidence="3">DUF2255 family protein</fullName>
    </recommendedName>
</protein>
<dbReference type="HOGENOM" id="CLU_133265_0_0_5"/>
<dbReference type="PIRSF" id="PIRSF028498">
    <property type="entry name" value="UCP028498"/>
    <property type="match status" value="1"/>
</dbReference>
<sequence length="125" mass="13642">MGWSNSELERIAVADDFRIAPLREDGRTTGTPTFIWSVVVEGALYVRAYSGPGSSWFRAALQQKAGQISVAGMTRDVVFDAADPALNDCIDEAYRAKYGHSRYLAPMVSERARAATVRVAPAETD</sequence>
<dbReference type="eggNOG" id="COG4334">
    <property type="taxonomic scope" value="Bacteria"/>
</dbReference>
<dbReference type="Proteomes" id="UP000006230">
    <property type="component" value="Unassembled WGS sequence"/>
</dbReference>
<dbReference type="Pfam" id="PF10012">
    <property type="entry name" value="DUF2255"/>
    <property type="match status" value="1"/>
</dbReference>
<evidence type="ECO:0008006" key="3">
    <source>
        <dbReference type="Google" id="ProtNLM"/>
    </source>
</evidence>
<proteinExistence type="predicted"/>
<gene>
    <name evidence="1" type="ORF">R2601_01778</name>
</gene>
<name>Q0FPM6_SALBH</name>
<evidence type="ECO:0000313" key="1">
    <source>
        <dbReference type="EMBL" id="EAU46187.1"/>
    </source>
</evidence>
<dbReference type="AlphaFoldDB" id="Q0FPM6"/>
<reference evidence="1 2" key="1">
    <citation type="journal article" date="2010" name="J. Bacteriol.">
        <title>Genome sequences of Pelagibaca bermudensis HTCC2601T and Maritimibacter alkaliphilus HTCC2654T, the type strains of two marine Roseobacter genera.</title>
        <authorList>
            <person name="Thrash J.C."/>
            <person name="Cho J.C."/>
            <person name="Ferriera S."/>
            <person name="Johnson J."/>
            <person name="Vergin K.L."/>
            <person name="Giovannoni S.J."/>
        </authorList>
    </citation>
    <scope>NUCLEOTIDE SEQUENCE [LARGE SCALE GENOMIC DNA]</scope>
    <source>
        <strain evidence="2">DSM 26914 / JCM 13377 / KCTC 12554 / HTCC2601</strain>
    </source>
</reference>
<organism evidence="1 2">
    <name type="scientific">Salipiger bermudensis (strain DSM 26914 / JCM 13377 / KCTC 12554 / HTCC2601)</name>
    <name type="common">Pelagibaca bermudensis</name>
    <dbReference type="NCBI Taxonomy" id="314265"/>
    <lineage>
        <taxon>Bacteria</taxon>
        <taxon>Pseudomonadati</taxon>
        <taxon>Pseudomonadota</taxon>
        <taxon>Alphaproteobacteria</taxon>
        <taxon>Rhodobacterales</taxon>
        <taxon>Roseobacteraceae</taxon>
        <taxon>Salipiger</taxon>
    </lineage>
</organism>
<dbReference type="InterPro" id="IPR016888">
    <property type="entry name" value="UCP028498"/>
</dbReference>
<accession>Q0FPM6</accession>
<dbReference type="OrthoDB" id="162563at2"/>
<dbReference type="RefSeq" id="WP_007801545.1">
    <property type="nucleotide sequence ID" value="NZ_DS022277.1"/>
</dbReference>
<comment type="caution">
    <text evidence="1">The sequence shown here is derived from an EMBL/GenBank/DDBJ whole genome shotgun (WGS) entry which is preliminary data.</text>
</comment>